<feature type="coiled-coil region" evidence="1">
    <location>
        <begin position="51"/>
        <end position="85"/>
    </location>
</feature>
<name>A0A0A8B352_9ACTN</name>
<proteinExistence type="predicted"/>
<dbReference type="Gene3D" id="1.10.287.1490">
    <property type="match status" value="1"/>
</dbReference>
<dbReference type="HOGENOM" id="CLU_073076_3_0_11"/>
<keyword evidence="1" id="KW-0175">Coiled coil</keyword>
<accession>A0A0A8B352</accession>
<feature type="domain" description="CT398-like coiled coil hairpin" evidence="2">
    <location>
        <begin position="14"/>
        <end position="191"/>
    </location>
</feature>
<dbReference type="AlphaFoldDB" id="A0A0A8B352"/>
<keyword evidence="4" id="KW-1185">Reference proteome</keyword>
<organism evidence="3 4">
    <name type="scientific">Berryella intestinalis</name>
    <dbReference type="NCBI Taxonomy" id="1531429"/>
    <lineage>
        <taxon>Bacteria</taxon>
        <taxon>Bacillati</taxon>
        <taxon>Actinomycetota</taxon>
        <taxon>Coriobacteriia</taxon>
        <taxon>Eggerthellales</taxon>
        <taxon>Eggerthellaceae</taxon>
        <taxon>Berryella</taxon>
    </lineage>
</organism>
<dbReference type="KEGG" id="cbac:JI75_03250"/>
<gene>
    <name evidence="3" type="ORF">JI75_03250</name>
</gene>
<reference evidence="3 4" key="2">
    <citation type="journal article" date="2015" name="Genome Announc.">
        <title>Complete Genome Sequence of Coriobacteriaceae Strain 68-1-3, a Novel Mucus-Degrading Isolate from the Swine Intestinal Tract.</title>
        <authorList>
            <person name="Looft T."/>
            <person name="Bayles D.O."/>
            <person name="Alt D.P."/>
            <person name="Stanton T.B."/>
        </authorList>
    </citation>
    <scope>NUCLEOTIDE SEQUENCE [LARGE SCALE GENOMIC DNA]</scope>
    <source>
        <strain evidence="3 4">68-1-3</strain>
    </source>
</reference>
<dbReference type="Pfam" id="PF24481">
    <property type="entry name" value="CT398_CC"/>
    <property type="match status" value="1"/>
</dbReference>
<evidence type="ECO:0000259" key="2">
    <source>
        <dbReference type="Pfam" id="PF24481"/>
    </source>
</evidence>
<sequence>MQLRHEDMNNLMRLQRVDLDIARSKREFDELPARKEHASVRAKIAQVEQKARALASAQKQLTDSIAQAEAEDARLAEEQAGAQARIDAAGTDYRSIEVDSKKLRSLGDKRTACEKRLEKLYADSEKAAGLRRQIEEARSALASEDRRWSESLEAARAEYGKKADALADRRDDLASQLPADLLKRYAASVARGGGVGVGVLSEGKCGSCRTPLEHGKLIELRAHAPLGVCPNCGRLLIVAD</sequence>
<evidence type="ECO:0000313" key="4">
    <source>
        <dbReference type="Proteomes" id="UP000031121"/>
    </source>
</evidence>
<evidence type="ECO:0000313" key="3">
    <source>
        <dbReference type="EMBL" id="AJC11830.1"/>
    </source>
</evidence>
<dbReference type="EMBL" id="CP009302">
    <property type="protein sequence ID" value="AJC11830.1"/>
    <property type="molecule type" value="Genomic_DNA"/>
</dbReference>
<dbReference type="RefSeq" id="WP_039688700.1">
    <property type="nucleotide sequence ID" value="NZ_CP009302.1"/>
</dbReference>
<reference evidence="4" key="1">
    <citation type="submission" date="2014-08" db="EMBL/GenBank/DDBJ databases">
        <title>Coriobacteriaceae sp. complete genome.</title>
        <authorList>
            <person name="Looft T."/>
            <person name="Bayles D.O."/>
            <person name="Stanton T.B."/>
        </authorList>
    </citation>
    <scope>NUCLEOTIDE SEQUENCE [LARGE SCALE GENOMIC DNA]</scope>
    <source>
        <strain evidence="4">68-1-3</strain>
    </source>
</reference>
<dbReference type="STRING" id="1531429.JI75_03250"/>
<protein>
    <recommendedName>
        <fullName evidence="2">CT398-like coiled coil hairpin domain-containing protein</fullName>
    </recommendedName>
</protein>
<dbReference type="Proteomes" id="UP000031121">
    <property type="component" value="Chromosome"/>
</dbReference>
<evidence type="ECO:0000256" key="1">
    <source>
        <dbReference type="SAM" id="Coils"/>
    </source>
</evidence>
<dbReference type="InterPro" id="IPR056003">
    <property type="entry name" value="CT398_CC_hairpin"/>
</dbReference>
<dbReference type="OrthoDB" id="9784388at2"/>